<feature type="region of interest" description="Disordered" evidence="1">
    <location>
        <begin position="139"/>
        <end position="172"/>
    </location>
</feature>
<accession>A0A4C1YQY0</accession>
<reference evidence="2 3" key="1">
    <citation type="journal article" date="2019" name="Commun. Biol.">
        <title>The bagworm genome reveals a unique fibroin gene that provides high tensile strength.</title>
        <authorList>
            <person name="Kono N."/>
            <person name="Nakamura H."/>
            <person name="Ohtoshi R."/>
            <person name="Tomita M."/>
            <person name="Numata K."/>
            <person name="Arakawa K."/>
        </authorList>
    </citation>
    <scope>NUCLEOTIDE SEQUENCE [LARGE SCALE GENOMIC DNA]</scope>
</reference>
<feature type="region of interest" description="Disordered" evidence="1">
    <location>
        <begin position="67"/>
        <end position="109"/>
    </location>
</feature>
<dbReference type="OrthoDB" id="10022108at2759"/>
<feature type="compositionally biased region" description="Polar residues" evidence="1">
    <location>
        <begin position="95"/>
        <end position="106"/>
    </location>
</feature>
<proteinExistence type="predicted"/>
<gene>
    <name evidence="2" type="ORF">EVAR_24110_1</name>
</gene>
<evidence type="ECO:0000256" key="1">
    <source>
        <dbReference type="SAM" id="MobiDB-lite"/>
    </source>
</evidence>
<keyword evidence="3" id="KW-1185">Reference proteome</keyword>
<organism evidence="2 3">
    <name type="scientific">Eumeta variegata</name>
    <name type="common">Bagworm moth</name>
    <name type="synonym">Eumeta japonica</name>
    <dbReference type="NCBI Taxonomy" id="151549"/>
    <lineage>
        <taxon>Eukaryota</taxon>
        <taxon>Metazoa</taxon>
        <taxon>Ecdysozoa</taxon>
        <taxon>Arthropoda</taxon>
        <taxon>Hexapoda</taxon>
        <taxon>Insecta</taxon>
        <taxon>Pterygota</taxon>
        <taxon>Neoptera</taxon>
        <taxon>Endopterygota</taxon>
        <taxon>Lepidoptera</taxon>
        <taxon>Glossata</taxon>
        <taxon>Ditrysia</taxon>
        <taxon>Tineoidea</taxon>
        <taxon>Psychidae</taxon>
        <taxon>Oiketicinae</taxon>
        <taxon>Eumeta</taxon>
    </lineage>
</organism>
<evidence type="ECO:0000313" key="3">
    <source>
        <dbReference type="Proteomes" id="UP000299102"/>
    </source>
</evidence>
<name>A0A4C1YQY0_EUMVA</name>
<protein>
    <submittedName>
        <fullName evidence="2">Uncharacterized protein</fullName>
    </submittedName>
</protein>
<comment type="caution">
    <text evidence="2">The sequence shown here is derived from an EMBL/GenBank/DDBJ whole genome shotgun (WGS) entry which is preliminary data.</text>
</comment>
<dbReference type="Proteomes" id="UP000299102">
    <property type="component" value="Unassembled WGS sequence"/>
</dbReference>
<dbReference type="EMBL" id="BGZK01001330">
    <property type="protein sequence ID" value="GBP77393.1"/>
    <property type="molecule type" value="Genomic_DNA"/>
</dbReference>
<evidence type="ECO:0000313" key="2">
    <source>
        <dbReference type="EMBL" id="GBP77393.1"/>
    </source>
</evidence>
<dbReference type="AlphaFoldDB" id="A0A4C1YQY0"/>
<feature type="compositionally biased region" description="Basic residues" evidence="1">
    <location>
        <begin position="155"/>
        <end position="172"/>
    </location>
</feature>
<sequence>MIRDAGPKSKQCDSKGIVILNGRNSIKGLIQPESVTDFRNLSHICDAQSRLHLPQEEREFRVVLREYQKKSPPKRQGGLLTQDLPVHRCDGSPTAPESSGPSTQTGRPPVSFEIIRPHGHLGCPARLRGTQPKNKTLRPLAAPRHAARAVTQNYRTRKRRQAPVRTRHPKQKLKLTSPSENIKAHVGDLYHRHWEVVLSQINSRPPRIPWKNLDLSRTRPARGGD</sequence>